<feature type="non-terminal residue" evidence="6">
    <location>
        <position position="177"/>
    </location>
</feature>
<dbReference type="SUPFAM" id="SSF47954">
    <property type="entry name" value="Cyclin-like"/>
    <property type="match status" value="2"/>
</dbReference>
<dbReference type="InterPro" id="IPR006671">
    <property type="entry name" value="Cyclin_N"/>
</dbReference>
<dbReference type="InterPro" id="IPR039361">
    <property type="entry name" value="Cyclin"/>
</dbReference>
<keyword evidence="3" id="KW-0131">Cell cycle</keyword>
<dbReference type="InterPro" id="IPR013763">
    <property type="entry name" value="Cyclin-like_dom"/>
</dbReference>
<dbReference type="InterPro" id="IPR036915">
    <property type="entry name" value="Cyclin-like_sf"/>
</dbReference>
<evidence type="ECO:0000256" key="1">
    <source>
        <dbReference type="ARBA" id="ARBA00022618"/>
    </source>
</evidence>
<evidence type="ECO:0000313" key="6">
    <source>
        <dbReference type="EMBL" id="RKO95470.1"/>
    </source>
</evidence>
<feature type="domain" description="Cyclin-like" evidence="5">
    <location>
        <begin position="116"/>
        <end position="177"/>
    </location>
</feature>
<evidence type="ECO:0000256" key="3">
    <source>
        <dbReference type="ARBA" id="ARBA00023306"/>
    </source>
</evidence>
<sequence>MSVTPAARRLLVIWIIEICEAIYALPETLFLCINLLDRYLTSAEAEVRPAGKQPIQVVGLACLLIAAKFEEIHPISVRVLAQITNGEFTTKQITQAERTILHKLEYMVSIFPNPYNFLRRCSLADLLDVNTRNLCKYLMEMALIDERFMTMAPSLIAAAAMHFSRSIYEKPQWVSDL</sequence>
<dbReference type="Proteomes" id="UP000268535">
    <property type="component" value="Unassembled WGS sequence"/>
</dbReference>
<dbReference type="AlphaFoldDB" id="A0A4P9WVP4"/>
<reference evidence="7" key="1">
    <citation type="journal article" date="2018" name="Nat. Microbiol.">
        <title>Leveraging single-cell genomics to expand the fungal tree of life.</title>
        <authorList>
            <person name="Ahrendt S.R."/>
            <person name="Quandt C.A."/>
            <person name="Ciobanu D."/>
            <person name="Clum A."/>
            <person name="Salamov A."/>
            <person name="Andreopoulos B."/>
            <person name="Cheng J.F."/>
            <person name="Woyke T."/>
            <person name="Pelin A."/>
            <person name="Henrissat B."/>
            <person name="Reynolds N.K."/>
            <person name="Benny G.L."/>
            <person name="Smith M.E."/>
            <person name="James T.Y."/>
            <person name="Grigoriev I.V."/>
        </authorList>
    </citation>
    <scope>NUCLEOTIDE SEQUENCE [LARGE SCALE GENOMIC DNA]</scope>
    <source>
        <strain evidence="7">ATCC 52028</strain>
    </source>
</reference>
<evidence type="ECO:0000313" key="7">
    <source>
        <dbReference type="Proteomes" id="UP000268535"/>
    </source>
</evidence>
<feature type="domain" description="Cyclin-like" evidence="5">
    <location>
        <begin position="13"/>
        <end position="102"/>
    </location>
</feature>
<gene>
    <name evidence="6" type="ORF">CAUPRSCDRAFT_9127</name>
</gene>
<keyword evidence="1" id="KW-0132">Cell division</keyword>
<dbReference type="Pfam" id="PF02984">
    <property type="entry name" value="Cyclin_C"/>
    <property type="match status" value="1"/>
</dbReference>
<protein>
    <recommendedName>
        <fullName evidence="5">Cyclin-like domain-containing protein</fullName>
    </recommendedName>
</protein>
<dbReference type="Pfam" id="PF00134">
    <property type="entry name" value="Cyclin_N"/>
    <property type="match status" value="1"/>
</dbReference>
<evidence type="ECO:0000259" key="5">
    <source>
        <dbReference type="SMART" id="SM00385"/>
    </source>
</evidence>
<organism evidence="6 7">
    <name type="scientific">Caulochytrium protostelioides</name>
    <dbReference type="NCBI Taxonomy" id="1555241"/>
    <lineage>
        <taxon>Eukaryota</taxon>
        <taxon>Fungi</taxon>
        <taxon>Fungi incertae sedis</taxon>
        <taxon>Chytridiomycota</taxon>
        <taxon>Chytridiomycota incertae sedis</taxon>
        <taxon>Chytridiomycetes</taxon>
        <taxon>Caulochytriales</taxon>
        <taxon>Caulochytriaceae</taxon>
        <taxon>Caulochytrium</taxon>
    </lineage>
</organism>
<dbReference type="GO" id="GO:0051301">
    <property type="term" value="P:cell division"/>
    <property type="evidence" value="ECO:0007669"/>
    <property type="project" value="UniProtKB-KW"/>
</dbReference>
<dbReference type="InterPro" id="IPR004367">
    <property type="entry name" value="Cyclin_C-dom"/>
</dbReference>
<evidence type="ECO:0000256" key="4">
    <source>
        <dbReference type="RuleBase" id="RU000383"/>
    </source>
</evidence>
<dbReference type="Gene3D" id="1.10.472.10">
    <property type="entry name" value="Cyclin-like"/>
    <property type="match status" value="2"/>
</dbReference>
<comment type="similarity">
    <text evidence="4">Belongs to the cyclin family.</text>
</comment>
<dbReference type="FunFam" id="1.10.472.10:FF:000001">
    <property type="entry name" value="G2/mitotic-specific cyclin"/>
    <property type="match status" value="1"/>
</dbReference>
<keyword evidence="2 4" id="KW-0195">Cyclin</keyword>
<dbReference type="SMART" id="SM00385">
    <property type="entry name" value="CYCLIN"/>
    <property type="match status" value="2"/>
</dbReference>
<dbReference type="PANTHER" id="PTHR10177">
    <property type="entry name" value="CYCLINS"/>
    <property type="match status" value="1"/>
</dbReference>
<evidence type="ECO:0000256" key="2">
    <source>
        <dbReference type="ARBA" id="ARBA00023127"/>
    </source>
</evidence>
<accession>A0A4P9WVP4</accession>
<proteinExistence type="inferred from homology"/>
<dbReference type="EMBL" id="ML011653">
    <property type="protein sequence ID" value="RKO95470.1"/>
    <property type="molecule type" value="Genomic_DNA"/>
</dbReference>
<name>A0A4P9WVP4_9FUNG</name>